<dbReference type="CDD" id="cd02440">
    <property type="entry name" value="AdoMet_MTases"/>
    <property type="match status" value="1"/>
</dbReference>
<evidence type="ECO:0000256" key="8">
    <source>
        <dbReference type="ARBA" id="ARBA00023315"/>
    </source>
</evidence>
<dbReference type="Gene3D" id="3.40.47.10">
    <property type="match status" value="1"/>
</dbReference>
<feature type="domain" description="PKS/mFAS DH" evidence="13">
    <location>
        <begin position="995"/>
        <end position="1297"/>
    </location>
</feature>
<dbReference type="CDD" id="cd05195">
    <property type="entry name" value="enoyl_red"/>
    <property type="match status" value="1"/>
</dbReference>
<evidence type="ECO:0000256" key="1">
    <source>
        <dbReference type="ARBA" id="ARBA00005179"/>
    </source>
</evidence>
<evidence type="ECO:0000259" key="13">
    <source>
        <dbReference type="PROSITE" id="PS52019"/>
    </source>
</evidence>
<dbReference type="InterPro" id="IPR020807">
    <property type="entry name" value="PKS_DH"/>
</dbReference>
<evidence type="ECO:0000259" key="11">
    <source>
        <dbReference type="PROSITE" id="PS50075"/>
    </source>
</evidence>
<dbReference type="GO" id="GO:0004312">
    <property type="term" value="F:fatty acid synthase activity"/>
    <property type="evidence" value="ECO:0007669"/>
    <property type="project" value="TreeGrafter"/>
</dbReference>
<dbReference type="PROSITE" id="PS00012">
    <property type="entry name" value="PHOSPHOPANTETHEINE"/>
    <property type="match status" value="1"/>
</dbReference>
<keyword evidence="8" id="KW-0012">Acyltransferase</keyword>
<dbReference type="Gene3D" id="3.90.180.10">
    <property type="entry name" value="Medium-chain alcohol dehydrogenases, catalytic domain"/>
    <property type="match status" value="1"/>
</dbReference>
<dbReference type="InterPro" id="IPR013217">
    <property type="entry name" value="Methyltransf_12"/>
</dbReference>
<dbReference type="GO" id="GO:0006633">
    <property type="term" value="P:fatty acid biosynthetic process"/>
    <property type="evidence" value="ECO:0007669"/>
    <property type="project" value="InterPro"/>
</dbReference>
<dbReference type="SMART" id="SM00827">
    <property type="entry name" value="PKS_AT"/>
    <property type="match status" value="1"/>
</dbReference>
<dbReference type="SUPFAM" id="SSF53335">
    <property type="entry name" value="S-adenosyl-L-methionine-dependent methyltransferases"/>
    <property type="match status" value="1"/>
</dbReference>
<dbReference type="InterPro" id="IPR020843">
    <property type="entry name" value="ER"/>
</dbReference>
<dbReference type="Pfam" id="PF21089">
    <property type="entry name" value="PKS_DH_N"/>
    <property type="match status" value="1"/>
</dbReference>
<dbReference type="InterPro" id="IPR011032">
    <property type="entry name" value="GroES-like_sf"/>
</dbReference>
<dbReference type="Pfam" id="PF16197">
    <property type="entry name" value="KAsynt_C_assoc"/>
    <property type="match status" value="1"/>
</dbReference>
<sequence length="2596" mass="284995">MKKKCMMKWGGVDSSGSPSHSMYLSQSGGHAGLCTEMMQDEGFLIHSLIKYKIIASDIAIVGYSFKLPQDTNDDASFWEVLQGRRNLMTDWPEGRVKTESFASNKHQKWNGKGGHFINDDVAAFDAPFFSVTAKEAASMDPMQRWTLETTYRAFEKAGIPAESLKGSRTAVFSASMLEDYSRMGAMDPDYLERTAVTGSTVSCVIPNRVSWYFDLRGPSIHINTACSSSLSAVDMACKVLDSGDATCAVVTGANLLLDPSIFQVLSNQGFLSPDGVCYSFDQRANGYARGEGIIALILKPVHTAIEDGDTIRAVIRSIGSNQDGKTPTLTQPSSQAQEELIRHVYEQANLDISMTRYVEAHGTGTPVGDPIEMKAIGRCFQESRSSSEPLFVGSVKANIGHLEGASALASLVKCTLILEKGIIPPNALFEKINPALNAGFYKAEIPKGSIEWPGTGIRRISINSFGFGGSNSHIVLDDAFHYMQDRGLKGIHNTNPLPGSMPNGRPVTSKDHTAHTKGTDGTKSSKYRPRLLVWNAADEQASKRTIEAHQKFFEERISGHPELLDRLAYTLGARRSKMLWRAFSVIDNGPTNQILALSKPIRSSDDLGMAFVFTGQGAQYINMGLGLEQYPIYNETLTKINDIYTSFGCAWNLFEELGCGENIDKPEYSQPLSTAIQIALYELLVSFGITPKVVVGHSSGEIAAAYASGGLSLTSACKASYFRGLLAGKLREAKVSSPGAMLSINLAAHEVPEFLAKTGNTSVNVACINSPLSSTLSGLEEAIDAIKAQADLDGIFAQKLRTGVAYHSPSMKAIADEYLAALGDLNPEKKDEVEIPMISSVTGKLISHETSSTGQYWVDNMLSPVLFAQALQAMTSKESAKKLGLGNITNLVEIGPHPALRRPVKDTLSSLGNPKKEVRYAYPLHRSHLATQTTLELVGQLFCQGYDISIPAVNQQSAKGKFLVDCPEYPFDQAQRYWTESRLSRDFRLRGSVKGAMLGVRASDWNPLEPRWRNFWSIESSPWIRDHKISDTVLFPASGMLIMAMEATQQMVPSGQPVAGYLIHRAEFISPIIVPEAWEDRVETQVRLRTLKTQQNVKFDVTIFTYSRGEWIECFRANTQIDYKESSETNERRFTHEYLRDQYHRTAKSCSLPVDSRVLYHGAEDIGLQYGDWFQLLRNIHWDGVTSAVALVDLPRLKYDTTSLVHPAILDQAFHVLRASAGQQPAANVPVRLEDAWFSADGWQKSRTNSVRWSSKSALTVYGYGEQGSITALAEDGTILCSIENAVTAAVSRETTEKERKLVHSVEWKPQLDQLSPKQLTQVLNANAPSKDDSAVLANHSKLCRALELVAARTLKRIDKAKVPEDLLRHVEWMEHHVSKLSRKQQLEADTIIDDDVEARLMEVDSVLPAWKLYTTCARKLPEILAGELDPLQVVFESDQADIFYSHLFQNLCADGRLNYLLDLTSHQNPALRVLEVGAGTGGMTGHVISALQEREKRTGGLSFSEYTYTDISPAFFETASQRWPDLHSQGRISFKTLDLARSIESQGFEPQSYDLVIAASVLHATPYLEATTRNVQKALKPGGRLILLEVINPDDIATNFMAGLVPGWWVAREEWRPHSAAIPENLWDKCLRDNGFSGNDVVIRDYPDDECHIMSVIVTTAVTEPTEAVEQATKKGRIFILIDEHESQQQRQLADGVRRQLDPDGSRRTTIVAFSLDQLRSQLAELTSDDCVICLSEAGGRPLLSSLSDSEFTCLQFLISKISNLLWVTSTNAATPDFPDYSIAQGFFRSIRAEQPDTHIVTLSIQDEAENGPCTEPISQVFQATFDSAAPSKDVEYVVRDGLITTGRAIEDIATNKLVQSLTSPQVQQRAWGDGPALKLSMGKPGTLDSLQFIEDDVHATELGPFEIEIEAKAWGLSSRDLGIALGHLDARNETFGSDCAGIIKRIGHKCDMSIQPGDRVGMMAPGCLQKYPRAHEASVFKLPDALSFEAAVSTIAPGLAACYSVHNVSQLQEDDKVLVHSAAGGAGQIAVRLAQMLGAHVFVTASSAEEKQFLIDTLGIATEHIFDSKSASFPQVVMRATGRCGVDVVLNFSDQDTLNQSFSCLAIGGRCIHVGSINNADDLVLPTKLLTRNVTFSSVDVLSLSPKVIGQLSKIMMKLLDNSKIQLPQPLRAFEVPQIDNAFRELQENERLGRVVITVKPDDVVPVQQFIKNSRPWNFDEDSTYLVAGGSGGLGRAITKWMVSRGAKHLIVPSRSGATSQAAAQLLSELRSRGVNIVAPKCDVSLRENMANMLQDCARTMPPIKGCINAAMVLQDAIFQTNMTFKQWGLTMRSKVQTSKNLHELLPKDLDFFILLSSLAGVVGQMASANYAAGCSYQDCLASYRVAHGQKALSLDIGWMRNIGIIAESEAYQRQRQTSNDMQPIDAKELLSLLTLCCDPNNPPVLPPQAQGQILFGLRTPADILKEGQQPPALLEQPLLATFSNLVDGKNPAYREIDHIENARDLFQQSSEAKERQQIVIRAIAAKLARAMSISADDVESSKPLSSYGVDSLMAVELRNWINKEFSATVAVFDIIGGVPIASIAEGIEAKSSI</sequence>
<comment type="pathway">
    <text evidence="1">Secondary metabolite biosynthesis.</text>
</comment>
<dbReference type="InterPro" id="IPR016039">
    <property type="entry name" value="Thiolase-like"/>
</dbReference>
<dbReference type="InterPro" id="IPR049551">
    <property type="entry name" value="PKS_DH_C"/>
</dbReference>
<dbReference type="InterPro" id="IPR014031">
    <property type="entry name" value="Ketoacyl_synth_C"/>
</dbReference>
<dbReference type="Pfam" id="PF14765">
    <property type="entry name" value="PS-DH"/>
    <property type="match status" value="1"/>
</dbReference>
<dbReference type="Pfam" id="PF00107">
    <property type="entry name" value="ADH_zinc_N"/>
    <property type="match status" value="1"/>
</dbReference>
<dbReference type="Gene3D" id="1.10.1200.10">
    <property type="entry name" value="ACP-like"/>
    <property type="match status" value="1"/>
</dbReference>
<feature type="region of interest" description="C-terminal hotdog fold" evidence="9">
    <location>
        <begin position="1151"/>
        <end position="1297"/>
    </location>
</feature>
<keyword evidence="3" id="KW-0597">Phosphoprotein</keyword>
<evidence type="ECO:0000256" key="10">
    <source>
        <dbReference type="SAM" id="MobiDB-lite"/>
    </source>
</evidence>
<proteinExistence type="evidence at transcript level"/>
<dbReference type="InterPro" id="IPR036291">
    <property type="entry name" value="NAD(P)-bd_dom_sf"/>
</dbReference>
<evidence type="ECO:0000256" key="4">
    <source>
        <dbReference type="ARBA" id="ARBA00022679"/>
    </source>
</evidence>
<dbReference type="InterPro" id="IPR050091">
    <property type="entry name" value="PKS_NRPS_Biosynth_Enz"/>
</dbReference>
<feature type="active site" description="Proton acceptor; for dehydratase activity" evidence="9">
    <location>
        <position position="1027"/>
    </location>
</feature>
<dbReference type="Pfam" id="PF23297">
    <property type="entry name" value="ACP_SdgA_C"/>
    <property type="match status" value="1"/>
</dbReference>
<dbReference type="InterPro" id="IPR013968">
    <property type="entry name" value="PKS_KR"/>
</dbReference>
<dbReference type="PROSITE" id="PS52019">
    <property type="entry name" value="PKS_MFAS_DH"/>
    <property type="match status" value="1"/>
</dbReference>
<dbReference type="InterPro" id="IPR001227">
    <property type="entry name" value="Ac_transferase_dom_sf"/>
</dbReference>
<evidence type="ECO:0000256" key="7">
    <source>
        <dbReference type="ARBA" id="ARBA00023268"/>
    </source>
</evidence>
<dbReference type="InterPro" id="IPR016035">
    <property type="entry name" value="Acyl_Trfase/lysoPLipase"/>
</dbReference>
<dbReference type="SUPFAM" id="SSF50129">
    <property type="entry name" value="GroES-like"/>
    <property type="match status" value="1"/>
</dbReference>
<dbReference type="Pfam" id="PF08659">
    <property type="entry name" value="KR"/>
    <property type="match status" value="1"/>
</dbReference>
<dbReference type="SUPFAM" id="SSF47336">
    <property type="entry name" value="ACP-like"/>
    <property type="match status" value="1"/>
</dbReference>
<dbReference type="Gene3D" id="3.40.50.720">
    <property type="entry name" value="NAD(P)-binding Rossmann-like Domain"/>
    <property type="match status" value="1"/>
</dbReference>
<keyword evidence="4" id="KW-0808">Transferase</keyword>
<evidence type="ECO:0000256" key="2">
    <source>
        <dbReference type="ARBA" id="ARBA00022450"/>
    </source>
</evidence>
<dbReference type="InterPro" id="IPR020806">
    <property type="entry name" value="PKS_PP-bd"/>
</dbReference>
<feature type="domain" description="Carrier" evidence="11">
    <location>
        <begin position="2513"/>
        <end position="2594"/>
    </location>
</feature>
<dbReference type="SMART" id="SM00823">
    <property type="entry name" value="PKS_PP"/>
    <property type="match status" value="1"/>
</dbReference>
<dbReference type="InterPro" id="IPR032821">
    <property type="entry name" value="PKS_assoc"/>
</dbReference>
<evidence type="ECO:0000256" key="6">
    <source>
        <dbReference type="ARBA" id="ARBA00023002"/>
    </source>
</evidence>
<dbReference type="PROSITE" id="PS50075">
    <property type="entry name" value="CARRIER"/>
    <property type="match status" value="1"/>
</dbReference>
<dbReference type="PANTHER" id="PTHR43775">
    <property type="entry name" value="FATTY ACID SYNTHASE"/>
    <property type="match status" value="1"/>
</dbReference>
<dbReference type="SMART" id="SM00825">
    <property type="entry name" value="PKS_KS"/>
    <property type="match status" value="1"/>
</dbReference>
<dbReference type="SUPFAM" id="SSF53901">
    <property type="entry name" value="Thiolase-like"/>
    <property type="match status" value="1"/>
</dbReference>
<dbReference type="InterPro" id="IPR014030">
    <property type="entry name" value="Ketoacyl_synth_N"/>
</dbReference>
<dbReference type="SUPFAM" id="SSF51735">
    <property type="entry name" value="NAD(P)-binding Rossmann-fold domains"/>
    <property type="match status" value="2"/>
</dbReference>
<dbReference type="Gene3D" id="3.40.50.150">
    <property type="entry name" value="Vaccinia Virus protein VP39"/>
    <property type="match status" value="1"/>
</dbReference>
<dbReference type="Pfam" id="PF00698">
    <property type="entry name" value="Acyl_transf_1"/>
    <property type="match status" value="1"/>
</dbReference>
<dbReference type="InterPro" id="IPR057326">
    <property type="entry name" value="KR_dom"/>
</dbReference>
<dbReference type="PROSITE" id="PS00606">
    <property type="entry name" value="KS3_1"/>
    <property type="match status" value="1"/>
</dbReference>
<dbReference type="InterPro" id="IPR009081">
    <property type="entry name" value="PP-bd_ACP"/>
</dbReference>
<dbReference type="SMART" id="SM00829">
    <property type="entry name" value="PKS_ER"/>
    <property type="match status" value="1"/>
</dbReference>
<dbReference type="SUPFAM" id="SSF52151">
    <property type="entry name" value="FabD/lysophospholipase-like"/>
    <property type="match status" value="1"/>
</dbReference>
<dbReference type="InterPro" id="IPR013149">
    <property type="entry name" value="ADH-like_C"/>
</dbReference>
<name>A0A0U2JSI4_FUSPO</name>
<dbReference type="Pfam" id="PF00109">
    <property type="entry name" value="ketoacyl-synt"/>
    <property type="match status" value="1"/>
</dbReference>
<gene>
    <name evidence="14" type="ORF">Fpo_525</name>
</gene>
<evidence type="ECO:0000256" key="9">
    <source>
        <dbReference type="PROSITE-ProRule" id="PRU01363"/>
    </source>
</evidence>
<dbReference type="InterPro" id="IPR049900">
    <property type="entry name" value="PKS_mFAS_DH"/>
</dbReference>
<dbReference type="PANTHER" id="PTHR43775:SF29">
    <property type="entry name" value="ASPERFURANONE POLYKETIDE SYNTHASE AFOG-RELATED"/>
    <property type="match status" value="1"/>
</dbReference>
<dbReference type="SMART" id="SM00826">
    <property type="entry name" value="PKS_DH"/>
    <property type="match status" value="1"/>
</dbReference>
<keyword evidence="2" id="KW-0596">Phosphopantetheine</keyword>
<dbReference type="Gene3D" id="3.40.366.10">
    <property type="entry name" value="Malonyl-Coenzyme A Acyl Carrier Protein, domain 2"/>
    <property type="match status" value="1"/>
</dbReference>
<feature type="domain" description="Ketosynthase family 3 (KS3)" evidence="12">
    <location>
        <begin position="55"/>
        <end position="478"/>
    </location>
</feature>
<dbReference type="InterPro" id="IPR016036">
    <property type="entry name" value="Malonyl_transacylase_ACP-bd"/>
</dbReference>
<dbReference type="InterPro" id="IPR029063">
    <property type="entry name" value="SAM-dependent_MTases_sf"/>
</dbReference>
<feature type="active site" description="Proton donor; for dehydratase activity" evidence="9">
    <location>
        <position position="1211"/>
    </location>
</feature>
<dbReference type="CDD" id="cd00833">
    <property type="entry name" value="PKS"/>
    <property type="match status" value="1"/>
</dbReference>
<evidence type="ECO:0000256" key="3">
    <source>
        <dbReference type="ARBA" id="ARBA00022553"/>
    </source>
</evidence>
<dbReference type="InterPro" id="IPR049552">
    <property type="entry name" value="PKS_DH_N"/>
</dbReference>
<evidence type="ECO:0000256" key="5">
    <source>
        <dbReference type="ARBA" id="ARBA00022857"/>
    </source>
</evidence>
<dbReference type="SMART" id="SM00822">
    <property type="entry name" value="PKS_KR"/>
    <property type="match status" value="1"/>
</dbReference>
<keyword evidence="6" id="KW-0560">Oxidoreductase</keyword>
<dbReference type="InterPro" id="IPR042104">
    <property type="entry name" value="PKS_dehydratase_sf"/>
</dbReference>
<dbReference type="EMBL" id="KU180028">
    <property type="protein sequence ID" value="ALQ32893.1"/>
    <property type="molecule type" value="mRNA"/>
</dbReference>
<dbReference type="InterPro" id="IPR020841">
    <property type="entry name" value="PKS_Beta-ketoAc_synthase_dom"/>
</dbReference>
<dbReference type="Pfam" id="PF02801">
    <property type="entry name" value="Ketoacyl-synt_C"/>
    <property type="match status" value="1"/>
</dbReference>
<protein>
    <submittedName>
        <fullName evidence="14">Putative polyketide synthase</fullName>
    </submittedName>
</protein>
<dbReference type="PROSITE" id="PS52004">
    <property type="entry name" value="KS3_2"/>
    <property type="match status" value="1"/>
</dbReference>
<organism evidence="14">
    <name type="scientific">Fusarium poae</name>
    <dbReference type="NCBI Taxonomy" id="36050"/>
    <lineage>
        <taxon>Eukaryota</taxon>
        <taxon>Fungi</taxon>
        <taxon>Dikarya</taxon>
        <taxon>Ascomycota</taxon>
        <taxon>Pezizomycotina</taxon>
        <taxon>Sordariomycetes</taxon>
        <taxon>Hypocreomycetidae</taxon>
        <taxon>Hypocreales</taxon>
        <taxon>Nectriaceae</taxon>
        <taxon>Fusarium</taxon>
    </lineage>
</organism>
<dbReference type="GO" id="GO:0004315">
    <property type="term" value="F:3-oxoacyl-[acyl-carrier-protein] synthase activity"/>
    <property type="evidence" value="ECO:0007669"/>
    <property type="project" value="InterPro"/>
</dbReference>
<reference evidence="14" key="1">
    <citation type="submission" date="2015-11" db="EMBL/GenBank/DDBJ databases">
        <title>Insights into natural products biosynthesis from analysis of 490 polyketide synthases from Fusarium.</title>
        <authorList>
            <person name="Brown D.W."/>
            <person name="Proctor R.H."/>
        </authorList>
    </citation>
    <scope>NUCLEOTIDE SEQUENCE</scope>
    <source>
        <strain evidence="14">NRRL 26941</strain>
    </source>
</reference>
<dbReference type="InterPro" id="IPR014043">
    <property type="entry name" value="Acyl_transferase_dom"/>
</dbReference>
<feature type="compositionally biased region" description="Basic and acidic residues" evidence="10">
    <location>
        <begin position="508"/>
        <end position="520"/>
    </location>
</feature>
<dbReference type="InterPro" id="IPR036736">
    <property type="entry name" value="ACP-like_sf"/>
</dbReference>
<feature type="region of interest" description="N-terminal hotdog fold" evidence="9">
    <location>
        <begin position="995"/>
        <end position="1126"/>
    </location>
</feature>
<dbReference type="SUPFAM" id="SSF55048">
    <property type="entry name" value="Probable ACP-binding domain of malonyl-CoA ACP transacylase"/>
    <property type="match status" value="1"/>
</dbReference>
<accession>A0A0U2JSI4</accession>
<keyword evidence="7" id="KW-0511">Multifunctional enzyme</keyword>
<keyword evidence="5" id="KW-0521">NADP</keyword>
<dbReference type="InterPro" id="IPR006162">
    <property type="entry name" value="Ppantetheine_attach_site"/>
</dbReference>
<evidence type="ECO:0000259" key="12">
    <source>
        <dbReference type="PROSITE" id="PS52004"/>
    </source>
</evidence>
<dbReference type="Gene3D" id="3.10.129.110">
    <property type="entry name" value="Polyketide synthase dehydratase"/>
    <property type="match status" value="1"/>
</dbReference>
<dbReference type="GO" id="GO:0044550">
    <property type="term" value="P:secondary metabolite biosynthetic process"/>
    <property type="evidence" value="ECO:0007669"/>
    <property type="project" value="UniProtKB-ARBA"/>
</dbReference>
<dbReference type="GO" id="GO:0031177">
    <property type="term" value="F:phosphopantetheine binding"/>
    <property type="evidence" value="ECO:0007669"/>
    <property type="project" value="InterPro"/>
</dbReference>
<dbReference type="InterPro" id="IPR018201">
    <property type="entry name" value="Ketoacyl_synth_AS"/>
</dbReference>
<feature type="region of interest" description="Disordered" evidence="10">
    <location>
        <begin position="493"/>
        <end position="524"/>
    </location>
</feature>
<dbReference type="GO" id="GO:0016491">
    <property type="term" value="F:oxidoreductase activity"/>
    <property type="evidence" value="ECO:0007669"/>
    <property type="project" value="UniProtKB-KW"/>
</dbReference>
<dbReference type="Pfam" id="PF08242">
    <property type="entry name" value="Methyltransf_12"/>
    <property type="match status" value="1"/>
</dbReference>
<evidence type="ECO:0000313" key="14">
    <source>
        <dbReference type="EMBL" id="ALQ32893.1"/>
    </source>
</evidence>